<keyword evidence="2" id="KW-1185">Reference proteome</keyword>
<proteinExistence type="predicted"/>
<evidence type="ECO:0000313" key="2">
    <source>
        <dbReference type="Proteomes" id="UP000022141"/>
    </source>
</evidence>
<protein>
    <recommendedName>
        <fullName evidence="3">DUF721 domain-containing protein</fullName>
    </recommendedName>
</protein>
<dbReference type="EMBL" id="JEMY01000043">
    <property type="protein sequence ID" value="EXI86533.1"/>
    <property type="molecule type" value="Genomic_DNA"/>
</dbReference>
<gene>
    <name evidence="1" type="ORF">AW11_02983</name>
</gene>
<dbReference type="InterPro" id="IPR007922">
    <property type="entry name" value="DciA-like"/>
</dbReference>
<dbReference type="STRING" id="1454004.AW11_02983"/>
<name>A0A011NV15_ACCRE</name>
<dbReference type="Proteomes" id="UP000022141">
    <property type="component" value="Unassembled WGS sequence"/>
</dbReference>
<reference evidence="1" key="1">
    <citation type="submission" date="2014-02" db="EMBL/GenBank/DDBJ databases">
        <title>Expanding our view of genomic diversity in Candidatus Accumulibacter clades.</title>
        <authorList>
            <person name="Skennerton C.T."/>
            <person name="Barr J.J."/>
            <person name="Slater F.R."/>
            <person name="Bond P.L."/>
            <person name="Tyson G.W."/>
        </authorList>
    </citation>
    <scope>NUCLEOTIDE SEQUENCE [LARGE SCALE GENOMIC DNA]</scope>
</reference>
<dbReference type="Pfam" id="PF05258">
    <property type="entry name" value="DciA"/>
    <property type="match status" value="1"/>
</dbReference>
<sequence>MVKVLAVARRLATRIRCTPSLPQKRPMTDSLHDYLEGADGAGKVLAHARLLARLGGLFQEIAPPHLGQASSLANYKSGIVLIHASSGAVATKLRQMAPTLVDELLKRGVECRGLQVKVQARARTAAPHVPAQRPLSVRASEQLSALSGSLPVSPLRSALEQLLARSAREE</sequence>
<organism evidence="1 2">
    <name type="scientific">Accumulibacter regalis</name>
    <dbReference type="NCBI Taxonomy" id="522306"/>
    <lineage>
        <taxon>Bacteria</taxon>
        <taxon>Pseudomonadati</taxon>
        <taxon>Pseudomonadota</taxon>
        <taxon>Betaproteobacteria</taxon>
        <taxon>Candidatus Accumulibacter</taxon>
    </lineage>
</organism>
<comment type="caution">
    <text evidence="1">The sequence shown here is derived from an EMBL/GenBank/DDBJ whole genome shotgun (WGS) entry which is preliminary data.</text>
</comment>
<accession>A0A011NV15</accession>
<evidence type="ECO:0000313" key="1">
    <source>
        <dbReference type="EMBL" id="EXI86533.1"/>
    </source>
</evidence>
<dbReference type="PATRIC" id="fig|1454004.3.peg.3076"/>
<dbReference type="eggNOG" id="COG4701">
    <property type="taxonomic scope" value="Bacteria"/>
</dbReference>
<evidence type="ECO:0008006" key="3">
    <source>
        <dbReference type="Google" id="ProtNLM"/>
    </source>
</evidence>
<dbReference type="AlphaFoldDB" id="A0A011NV15"/>